<accession>A0ABQ3GI56</accession>
<protein>
    <submittedName>
        <fullName evidence="1">Uncharacterized protein</fullName>
    </submittedName>
</protein>
<evidence type="ECO:0000313" key="1">
    <source>
        <dbReference type="EMBL" id="GHD05029.1"/>
    </source>
</evidence>
<comment type="caution">
    <text evidence="1">The sequence shown here is derived from an EMBL/GenBank/DDBJ whole genome shotgun (WGS) entry which is preliminary data.</text>
</comment>
<dbReference type="EMBL" id="BMXK01000005">
    <property type="protein sequence ID" value="GHD05029.1"/>
    <property type="molecule type" value="Genomic_DNA"/>
</dbReference>
<proteinExistence type="predicted"/>
<name>A0ABQ3GI56_9MICC</name>
<dbReference type="Proteomes" id="UP000642819">
    <property type="component" value="Unassembled WGS sequence"/>
</dbReference>
<keyword evidence="2" id="KW-1185">Reference proteome</keyword>
<gene>
    <name evidence="1" type="ORF">GCM10008096_13310</name>
</gene>
<reference evidence="2" key="1">
    <citation type="journal article" date="2019" name="Int. J. Syst. Evol. Microbiol.">
        <title>The Global Catalogue of Microorganisms (GCM) 10K type strain sequencing project: providing services to taxonomists for standard genome sequencing and annotation.</title>
        <authorList>
            <consortium name="The Broad Institute Genomics Platform"/>
            <consortium name="The Broad Institute Genome Sequencing Center for Infectious Disease"/>
            <person name="Wu L."/>
            <person name="Ma J."/>
        </authorList>
    </citation>
    <scope>NUCLEOTIDE SEQUENCE [LARGE SCALE GENOMIC DNA]</scope>
    <source>
        <strain evidence="2">KCTC 19466</strain>
    </source>
</reference>
<organism evidence="1 2">
    <name type="scientific">Zhihengliuella salsuginis</name>
    <dbReference type="NCBI Taxonomy" id="578222"/>
    <lineage>
        <taxon>Bacteria</taxon>
        <taxon>Bacillati</taxon>
        <taxon>Actinomycetota</taxon>
        <taxon>Actinomycetes</taxon>
        <taxon>Micrococcales</taxon>
        <taxon>Micrococcaceae</taxon>
        <taxon>Zhihengliuella</taxon>
    </lineage>
</organism>
<evidence type="ECO:0000313" key="2">
    <source>
        <dbReference type="Proteomes" id="UP000642819"/>
    </source>
</evidence>
<sequence>MYTMGHPETGQLIPVCVQYSLLDPQQNRELRRLPLIRPVNGS</sequence>